<feature type="domain" description="TraG N-terminal Proteobacteria" evidence="3">
    <location>
        <begin position="3"/>
        <end position="465"/>
    </location>
</feature>
<feature type="transmembrane region" description="Helical" evidence="2">
    <location>
        <begin position="20"/>
        <end position="48"/>
    </location>
</feature>
<keyword evidence="2" id="KW-1133">Transmembrane helix</keyword>
<dbReference type="InterPro" id="IPR012931">
    <property type="entry name" value="TraG_N_Proteobacteria"/>
</dbReference>
<dbReference type="Pfam" id="PF07916">
    <property type="entry name" value="TraG_N"/>
    <property type="match status" value="1"/>
</dbReference>
<feature type="region of interest" description="Disordered" evidence="1">
    <location>
        <begin position="814"/>
        <end position="863"/>
    </location>
</feature>
<organism evidence="4 5">
    <name type="scientific">Azohydromonas lata</name>
    <dbReference type="NCBI Taxonomy" id="45677"/>
    <lineage>
        <taxon>Bacteria</taxon>
        <taxon>Pseudomonadati</taxon>
        <taxon>Pseudomonadota</taxon>
        <taxon>Betaproteobacteria</taxon>
        <taxon>Burkholderiales</taxon>
        <taxon>Sphaerotilaceae</taxon>
        <taxon>Azohydromonas</taxon>
    </lineage>
</organism>
<sequence>MWEIYAYHNSDALAGIFNAIAAIVGSGSFAGTIAAVAVCGFIAAMIAYMFAPEKLQGWKWIGGVVLIYGILIVPRAQVAIVDKTGGSAVRVVDNVPFGAAALGGLTSTVGHVLTDLFETAFQTIPGPGALPAELAYQQNGMMFGSRLIQATRQVGFSDPYHRTDLLNFIENCTVYDLEDRSISPADFVKADNIWELMASTNPARFTTVSDASGVVTKPCDEAYVILDMRMPAQINNLLDILAGKVHPTLANAAAKAALLDSIPQAYIRSLTTTAASGATDILRQNALINAINDSAELRCQRIDSPSCMMMATGRSTAVASQNAAWINGAKISEQALPIVRNAAEALTYAVFPIVVLLLFLTSGRSTIVVLSGYLAVLISIQLWPPLFAVLNYMASIYTQFDQAAASDIGGGLKSLSLSTANGIYGTAISAQAVVSYLIIAIPPLSYALANRLVNFGATLTGGLTGLQSTIGNTSSGAATGNISMGNVSMDQRNVSPMTSSPFVRKEQDMFGNWHTHDGAGRTAISFLRNEGIASLQVSGKVTAADVESANKAVSAAKSETISASQSQAAVLSQIFTKGRSDSSLNQHGISQSFSSTEETARAFEQMGSQVQRISQATGVSQSQVAGTLLKFQMMPDFFGMGGGAGVSKTNSAALTDEERKIKDAANSETYKAVSGYSDQVKKDNSFLSSLASQSQTGRSLVSALQSSTAQIHAADRKYQEAVTRAEEFRRAHEVGIEARYDITADPMNVERLSATQEAVSRFGGNPQAIASYYSSMMGNISLSPSRVTGGTALPNSFGDVRSVFEAQARDRAVGSSVSSAKAANDRSVGGGRSVNTEQTGPFYSDPSPLPSDVISGSRPSRSELHRGAVDKGAAITGQNGAAIGQFESKNGVITDSTGNIRSERSLVQKSMRATSQDIVDVPKAVLNSGREILQEQKERFEKNAGNGMTASELMEMQRSGKPLDRGGSSR</sequence>
<protein>
    <submittedName>
        <fullName evidence="4">Conjugal transfer protein TraG N-terminal domain-containing protein</fullName>
    </submittedName>
</protein>
<evidence type="ECO:0000256" key="1">
    <source>
        <dbReference type="SAM" id="MobiDB-lite"/>
    </source>
</evidence>
<keyword evidence="4" id="KW-0614">Plasmid</keyword>
<geneLocation type="plasmid" evidence="4">
    <name>unnamed</name>
</geneLocation>
<evidence type="ECO:0000259" key="3">
    <source>
        <dbReference type="Pfam" id="PF07916"/>
    </source>
</evidence>
<keyword evidence="2" id="KW-0472">Membrane</keyword>
<dbReference type="RefSeq" id="WP_322464140.1">
    <property type="nucleotide sequence ID" value="NZ_JAXOJX010000001.1"/>
</dbReference>
<evidence type="ECO:0000313" key="4">
    <source>
        <dbReference type="EMBL" id="MDZ5455041.1"/>
    </source>
</evidence>
<keyword evidence="2" id="KW-0812">Transmembrane</keyword>
<proteinExistence type="predicted"/>
<comment type="caution">
    <text evidence="4">The sequence shown here is derived from an EMBL/GenBank/DDBJ whole genome shotgun (WGS) entry which is preliminary data.</text>
</comment>
<keyword evidence="5" id="KW-1185">Reference proteome</keyword>
<feature type="transmembrane region" description="Helical" evidence="2">
    <location>
        <begin position="345"/>
        <end position="361"/>
    </location>
</feature>
<dbReference type="Proteomes" id="UP001293718">
    <property type="component" value="Unassembled WGS sequence"/>
</dbReference>
<feature type="transmembrane region" description="Helical" evidence="2">
    <location>
        <begin position="60"/>
        <end position="80"/>
    </location>
</feature>
<name>A0ABU5I7G0_9BURK</name>
<dbReference type="EMBL" id="JAXOJX010000001">
    <property type="protein sequence ID" value="MDZ5455041.1"/>
    <property type="molecule type" value="Genomic_DNA"/>
</dbReference>
<feature type="region of interest" description="Disordered" evidence="1">
    <location>
        <begin position="941"/>
        <end position="970"/>
    </location>
</feature>
<accession>A0ABU5I7G0</accession>
<evidence type="ECO:0000256" key="2">
    <source>
        <dbReference type="SAM" id="Phobius"/>
    </source>
</evidence>
<reference evidence="4 5" key="1">
    <citation type="submission" date="2023-11" db="EMBL/GenBank/DDBJ databases">
        <title>Draft genome of Azohydromonas lata strain H1 (DSM1123), a polyhydroxyalkanoate producer.</title>
        <authorList>
            <person name="Traversa D."/>
            <person name="D'Addabbo P."/>
            <person name="Pazzani C."/>
            <person name="Manzari C."/>
            <person name="Chiara M."/>
            <person name="Scrascia M."/>
        </authorList>
    </citation>
    <scope>NUCLEOTIDE SEQUENCE [LARGE SCALE GENOMIC DNA]</scope>
    <source>
        <strain evidence="4 5">H1</strain>
        <plasmid evidence="4">unnamed</plasmid>
    </source>
</reference>
<feature type="transmembrane region" description="Helical" evidence="2">
    <location>
        <begin position="373"/>
        <end position="394"/>
    </location>
</feature>
<gene>
    <name evidence="4" type="ORF">SM757_00500</name>
</gene>
<evidence type="ECO:0000313" key="5">
    <source>
        <dbReference type="Proteomes" id="UP001293718"/>
    </source>
</evidence>